<dbReference type="SMART" id="SM00184">
    <property type="entry name" value="RING"/>
    <property type="match status" value="1"/>
</dbReference>
<comment type="subcellular location">
    <subcellularLocation>
        <location evidence="2">Membrane</location>
        <topology evidence="2">Single-pass membrane protein</topology>
    </subcellularLocation>
</comment>
<keyword evidence="4" id="KW-0808">Transferase</keyword>
<dbReference type="PANTHER" id="PTHR46905">
    <property type="entry name" value="RING-H2 FINGER PROTEIN ATL78"/>
    <property type="match status" value="1"/>
</dbReference>
<organism evidence="14 15">
    <name type="scientific">Olea europaea subsp. europaea</name>
    <dbReference type="NCBI Taxonomy" id="158383"/>
    <lineage>
        <taxon>Eukaryota</taxon>
        <taxon>Viridiplantae</taxon>
        <taxon>Streptophyta</taxon>
        <taxon>Embryophyta</taxon>
        <taxon>Tracheophyta</taxon>
        <taxon>Spermatophyta</taxon>
        <taxon>Magnoliopsida</taxon>
        <taxon>eudicotyledons</taxon>
        <taxon>Gunneridae</taxon>
        <taxon>Pentapetalae</taxon>
        <taxon>asterids</taxon>
        <taxon>lamiids</taxon>
        <taxon>Lamiales</taxon>
        <taxon>Oleaceae</taxon>
        <taxon>Oleeae</taxon>
        <taxon>Olea</taxon>
    </lineage>
</organism>
<dbReference type="InterPro" id="IPR044602">
    <property type="entry name" value="ATL10/ATL72-79-like"/>
</dbReference>
<dbReference type="Gene3D" id="3.30.40.10">
    <property type="entry name" value="Zinc/RING finger domain, C3HC4 (zinc finger)"/>
    <property type="match status" value="1"/>
</dbReference>
<evidence type="ECO:0000256" key="3">
    <source>
        <dbReference type="ARBA" id="ARBA00012483"/>
    </source>
</evidence>
<evidence type="ECO:0000256" key="2">
    <source>
        <dbReference type="ARBA" id="ARBA00004167"/>
    </source>
</evidence>
<dbReference type="GO" id="GO:0008270">
    <property type="term" value="F:zinc ion binding"/>
    <property type="evidence" value="ECO:0007669"/>
    <property type="project" value="UniProtKB-KW"/>
</dbReference>
<dbReference type="EMBL" id="CACTIH010003987">
    <property type="protein sequence ID" value="CAA2988355.1"/>
    <property type="molecule type" value="Genomic_DNA"/>
</dbReference>
<keyword evidence="9 12" id="KW-0472">Membrane</keyword>
<keyword evidence="5 12" id="KW-0812">Transmembrane</keyword>
<dbReference type="InterPro" id="IPR001841">
    <property type="entry name" value="Znf_RING"/>
</dbReference>
<dbReference type="Proteomes" id="UP000594638">
    <property type="component" value="Unassembled WGS sequence"/>
</dbReference>
<proteinExistence type="inferred from homology"/>
<comment type="catalytic activity">
    <reaction evidence="1">
        <text>S-ubiquitinyl-[E2 ubiquitin-conjugating enzyme]-L-cysteine + [acceptor protein]-L-lysine = [E2 ubiquitin-conjugating enzyme]-L-cysteine + N(6)-ubiquitinyl-[acceptor protein]-L-lysine.</text>
        <dbReference type="EC" id="2.3.2.27"/>
    </reaction>
</comment>
<evidence type="ECO:0000256" key="11">
    <source>
        <dbReference type="PROSITE-ProRule" id="PRU00175"/>
    </source>
</evidence>
<protein>
    <recommendedName>
        <fullName evidence="3">RING-type E3 ubiquitin transferase</fullName>
        <ecNumber evidence="3">2.3.2.27</ecNumber>
    </recommendedName>
</protein>
<dbReference type="GO" id="GO:0016020">
    <property type="term" value="C:membrane"/>
    <property type="evidence" value="ECO:0007669"/>
    <property type="project" value="UniProtKB-SubCell"/>
</dbReference>
<dbReference type="PANTHER" id="PTHR46905:SF1">
    <property type="entry name" value="RING-TYPE E3 UBIQUITIN TRANSFERASE"/>
    <property type="match status" value="1"/>
</dbReference>
<evidence type="ECO:0000256" key="4">
    <source>
        <dbReference type="ARBA" id="ARBA00022679"/>
    </source>
</evidence>
<evidence type="ECO:0000256" key="9">
    <source>
        <dbReference type="ARBA" id="ARBA00023136"/>
    </source>
</evidence>
<keyword evidence="7" id="KW-0862">Zinc</keyword>
<dbReference type="Gramene" id="OE9A047704T1">
    <property type="protein sequence ID" value="OE9A047704C1"/>
    <property type="gene ID" value="OE9A047704"/>
</dbReference>
<dbReference type="EC" id="2.3.2.27" evidence="3"/>
<dbReference type="GO" id="GO:0061630">
    <property type="term" value="F:ubiquitin protein ligase activity"/>
    <property type="evidence" value="ECO:0007669"/>
    <property type="project" value="UniProtKB-EC"/>
</dbReference>
<keyword evidence="8 12" id="KW-1133">Transmembrane helix</keyword>
<evidence type="ECO:0000256" key="8">
    <source>
        <dbReference type="ARBA" id="ARBA00022989"/>
    </source>
</evidence>
<dbReference type="AlphaFoldDB" id="A0A8S0S9V5"/>
<accession>A0A8S0S9V5</accession>
<evidence type="ECO:0000256" key="12">
    <source>
        <dbReference type="SAM" id="Phobius"/>
    </source>
</evidence>
<keyword evidence="11" id="KW-0863">Zinc-finger</keyword>
<dbReference type="CDD" id="cd16461">
    <property type="entry name" value="RING-H2_EL5-like"/>
    <property type="match status" value="1"/>
</dbReference>
<reference evidence="14 15" key="1">
    <citation type="submission" date="2019-12" db="EMBL/GenBank/DDBJ databases">
        <authorList>
            <person name="Alioto T."/>
            <person name="Alioto T."/>
            <person name="Gomez Garrido J."/>
        </authorList>
    </citation>
    <scope>NUCLEOTIDE SEQUENCE [LARGE SCALE GENOMIC DNA]</scope>
</reference>
<dbReference type="OrthoDB" id="8062037at2759"/>
<dbReference type="Pfam" id="PF13639">
    <property type="entry name" value="zf-RING_2"/>
    <property type="match status" value="1"/>
</dbReference>
<comment type="caution">
    <text evidence="14">The sequence shown here is derived from an EMBL/GenBank/DDBJ whole genome shotgun (WGS) entry which is preliminary data.</text>
</comment>
<evidence type="ECO:0000256" key="6">
    <source>
        <dbReference type="ARBA" id="ARBA00022723"/>
    </source>
</evidence>
<dbReference type="GO" id="GO:0016567">
    <property type="term" value="P:protein ubiquitination"/>
    <property type="evidence" value="ECO:0007669"/>
    <property type="project" value="InterPro"/>
</dbReference>
<evidence type="ECO:0000313" key="14">
    <source>
        <dbReference type="EMBL" id="CAA2988355.1"/>
    </source>
</evidence>
<keyword evidence="6" id="KW-0479">Metal-binding</keyword>
<dbReference type="InterPro" id="IPR013083">
    <property type="entry name" value="Znf_RING/FYVE/PHD"/>
</dbReference>
<evidence type="ECO:0000256" key="7">
    <source>
        <dbReference type="ARBA" id="ARBA00022833"/>
    </source>
</evidence>
<evidence type="ECO:0000313" key="15">
    <source>
        <dbReference type="Proteomes" id="UP000594638"/>
    </source>
</evidence>
<dbReference type="PROSITE" id="PS50089">
    <property type="entry name" value="ZF_RING_2"/>
    <property type="match status" value="1"/>
</dbReference>
<keyword evidence="15" id="KW-1185">Reference proteome</keyword>
<feature type="transmembrane region" description="Helical" evidence="12">
    <location>
        <begin position="47"/>
        <end position="71"/>
    </location>
</feature>
<dbReference type="SUPFAM" id="SSF57850">
    <property type="entry name" value="RING/U-box"/>
    <property type="match status" value="1"/>
</dbReference>
<name>A0A8S0S9V5_OLEEU</name>
<evidence type="ECO:0000256" key="10">
    <source>
        <dbReference type="ARBA" id="ARBA00024209"/>
    </source>
</evidence>
<evidence type="ECO:0000256" key="1">
    <source>
        <dbReference type="ARBA" id="ARBA00000900"/>
    </source>
</evidence>
<sequence>MKPASISSRFAPLPLRLPPPPGPEKCEGHKCPWWPYSSSKEFKANSVMILMVLLCGLITALAFNAGIRYIIRLHCRRRRSQQPPVNEDVEMAHPKTEEEEIPTVIYSPGMKLAGAEAECAICLSEFSDGEKVRVLEKCNHGFHVQCVQKWLVSHSSCPTCRTNCSE</sequence>
<feature type="domain" description="RING-type" evidence="13">
    <location>
        <begin position="119"/>
        <end position="161"/>
    </location>
</feature>
<comment type="similarity">
    <text evidence="10">Belongs to the RING-type zinc finger family. ATL subfamily.</text>
</comment>
<evidence type="ECO:0000256" key="5">
    <source>
        <dbReference type="ARBA" id="ARBA00022692"/>
    </source>
</evidence>
<gene>
    <name evidence="14" type="ORF">OLEA9_A047704</name>
</gene>
<evidence type="ECO:0000259" key="13">
    <source>
        <dbReference type="PROSITE" id="PS50089"/>
    </source>
</evidence>